<reference evidence="3" key="2">
    <citation type="submission" date="2017-05" db="EMBL/GenBank/DDBJ databases">
        <title>Improved OligoMM genomes.</title>
        <authorList>
            <person name="Garzetti D."/>
        </authorList>
    </citation>
    <scope>NUCLEOTIDE SEQUENCE [LARGE SCALE GENOMIC DNA]</scope>
    <source>
        <strain evidence="3">KB18</strain>
    </source>
</reference>
<dbReference type="EMBL" id="CP065321">
    <property type="protein sequence ID" value="QQR28549.1"/>
    <property type="molecule type" value="Genomic_DNA"/>
</dbReference>
<dbReference type="InterPro" id="IPR043740">
    <property type="entry name" value="DUF5685"/>
</dbReference>
<dbReference type="AlphaFoldDB" id="A0A1Z2XLE7"/>
<sequence length="300" mass="33633">MFGYVRPYKPELLVKEYGQYKAVYCELCRVLGKEYGAMARFALSYDCAFYAMLALSVGGERVEERSGRCVFNPLKPCTYLQSPGEAYKKAAALCVLLTYHKLRDDCLDEGFFSSLGSRLLLPIVSPKARRAAKRYPSMAGIVERTMEEQRQAERESAGVDRCAEPTASLLRELFGELAGCDGKQRPALESFGYFLGRWVYLMDAADDLAEDMRRGSFNPFIKRLGLEGRRELSQEERGAADKACNEALNATAARLVLAVNLIDLGAFGPIIENVAQKGLGEVQREILFLHVKEKPRREPR</sequence>
<dbReference type="Proteomes" id="UP000196710">
    <property type="component" value="Chromosome"/>
</dbReference>
<dbReference type="KEGG" id="amur:ADH66_00465"/>
<evidence type="ECO:0000313" key="4">
    <source>
        <dbReference type="Proteomes" id="UP000596035"/>
    </source>
</evidence>
<accession>A0A1Z2XLE7</accession>
<proteinExistence type="predicted"/>
<name>A0A1Z2XLE7_9FIRM</name>
<dbReference type="RefSeq" id="WP_066537107.1">
    <property type="nucleotide sequence ID" value="NZ_CAPVCI010000001.1"/>
</dbReference>
<dbReference type="Proteomes" id="UP000596035">
    <property type="component" value="Chromosome"/>
</dbReference>
<organism evidence="2 4">
    <name type="scientific">Acutalibacter muris</name>
    <dbReference type="NCBI Taxonomy" id="1796620"/>
    <lineage>
        <taxon>Bacteria</taxon>
        <taxon>Bacillati</taxon>
        <taxon>Bacillota</taxon>
        <taxon>Clostridia</taxon>
        <taxon>Eubacteriales</taxon>
        <taxon>Acutalibacteraceae</taxon>
        <taxon>Acutalibacter</taxon>
    </lineage>
</organism>
<keyword evidence="3" id="KW-1185">Reference proteome</keyword>
<reference evidence="2 4" key="3">
    <citation type="submission" date="2020-11" db="EMBL/GenBank/DDBJ databases">
        <title>Closed and high quality bacterial genomes of the OMM12 community.</title>
        <authorList>
            <person name="Marbouty M."/>
            <person name="Lamy-Besnier Q."/>
            <person name="Debarbieux L."/>
            <person name="Koszul R."/>
        </authorList>
    </citation>
    <scope>NUCLEOTIDE SEQUENCE [LARGE SCALE GENOMIC DNA]</scope>
    <source>
        <strain evidence="2 4">KB18</strain>
    </source>
</reference>
<evidence type="ECO:0000313" key="1">
    <source>
        <dbReference type="EMBL" id="ASB39261.1"/>
    </source>
</evidence>
<dbReference type="EMBL" id="CP021422">
    <property type="protein sequence ID" value="ASB39261.1"/>
    <property type="molecule type" value="Genomic_DNA"/>
</dbReference>
<gene>
    <name evidence="1" type="ORF">ADH66_00465</name>
    <name evidence="2" type="ORF">I5Q82_10460</name>
</gene>
<evidence type="ECO:0000313" key="2">
    <source>
        <dbReference type="EMBL" id="QQR28549.1"/>
    </source>
</evidence>
<protein>
    <submittedName>
        <fullName evidence="2">Uncharacterized protein</fullName>
    </submittedName>
</protein>
<dbReference type="Pfam" id="PF18937">
    <property type="entry name" value="DUF5685"/>
    <property type="match status" value="1"/>
</dbReference>
<evidence type="ECO:0000313" key="3">
    <source>
        <dbReference type="Proteomes" id="UP000196710"/>
    </source>
</evidence>
<reference evidence="1" key="1">
    <citation type="journal article" date="2017" name="Genome Announc.">
        <title>High-Quality Whole-Genome Sequences of the Oligo-Mouse-Microbiota Bacterial Community.</title>
        <authorList>
            <person name="Garzetti D."/>
            <person name="Brugiroux S."/>
            <person name="Bunk B."/>
            <person name="Pukall R."/>
            <person name="McCoy K.D."/>
            <person name="Macpherson A.J."/>
            <person name="Stecher B."/>
        </authorList>
    </citation>
    <scope>NUCLEOTIDE SEQUENCE</scope>
    <source>
        <strain evidence="1">KB18</strain>
    </source>
</reference>